<organism evidence="1 2">
    <name type="scientific">Eumeta variegata</name>
    <name type="common">Bagworm moth</name>
    <name type="synonym">Eumeta japonica</name>
    <dbReference type="NCBI Taxonomy" id="151549"/>
    <lineage>
        <taxon>Eukaryota</taxon>
        <taxon>Metazoa</taxon>
        <taxon>Ecdysozoa</taxon>
        <taxon>Arthropoda</taxon>
        <taxon>Hexapoda</taxon>
        <taxon>Insecta</taxon>
        <taxon>Pterygota</taxon>
        <taxon>Neoptera</taxon>
        <taxon>Endopterygota</taxon>
        <taxon>Lepidoptera</taxon>
        <taxon>Glossata</taxon>
        <taxon>Ditrysia</taxon>
        <taxon>Tineoidea</taxon>
        <taxon>Psychidae</taxon>
        <taxon>Oiketicinae</taxon>
        <taxon>Eumeta</taxon>
    </lineage>
</organism>
<dbReference type="EMBL" id="BGZK01001759">
    <property type="protein sequence ID" value="GBP85775.1"/>
    <property type="molecule type" value="Genomic_DNA"/>
</dbReference>
<dbReference type="Proteomes" id="UP000299102">
    <property type="component" value="Unassembled WGS sequence"/>
</dbReference>
<proteinExistence type="predicted"/>
<protein>
    <submittedName>
        <fullName evidence="1">Uncharacterized protein</fullName>
    </submittedName>
</protein>
<gene>
    <name evidence="1" type="ORF">EVAR_84591_1</name>
</gene>
<evidence type="ECO:0000313" key="2">
    <source>
        <dbReference type="Proteomes" id="UP000299102"/>
    </source>
</evidence>
<reference evidence="1 2" key="1">
    <citation type="journal article" date="2019" name="Commun. Biol.">
        <title>The bagworm genome reveals a unique fibroin gene that provides high tensile strength.</title>
        <authorList>
            <person name="Kono N."/>
            <person name="Nakamura H."/>
            <person name="Ohtoshi R."/>
            <person name="Tomita M."/>
            <person name="Numata K."/>
            <person name="Arakawa K."/>
        </authorList>
    </citation>
    <scope>NUCLEOTIDE SEQUENCE [LARGE SCALE GENOMIC DNA]</scope>
</reference>
<evidence type="ECO:0000313" key="1">
    <source>
        <dbReference type="EMBL" id="GBP85775.1"/>
    </source>
</evidence>
<sequence>MPRKRSQLSQQSATANSCDFCVAMRHMIKIGIGWLLNEQSMNETALEKQGLNEHKVWLHQILELRRINNGNQVLNGLNVWLHRILEL</sequence>
<keyword evidence="2" id="KW-1185">Reference proteome</keyword>
<comment type="caution">
    <text evidence="1">The sequence shown here is derived from an EMBL/GenBank/DDBJ whole genome shotgun (WGS) entry which is preliminary data.</text>
</comment>
<name>A0A4C1ZGX0_EUMVA</name>
<dbReference type="AlphaFoldDB" id="A0A4C1ZGX0"/>
<accession>A0A4C1ZGX0</accession>